<dbReference type="Proteomes" id="UP000613160">
    <property type="component" value="Unassembled WGS sequence"/>
</dbReference>
<reference evidence="9" key="1">
    <citation type="journal article" date="2014" name="Int. J. Syst. Evol. Microbiol.">
        <title>Complete genome sequence of Corynebacterium casei LMG S-19264T (=DSM 44701T), isolated from a smear-ripened cheese.</title>
        <authorList>
            <consortium name="US DOE Joint Genome Institute (JGI-PGF)"/>
            <person name="Walter F."/>
            <person name="Albersmeier A."/>
            <person name="Kalinowski J."/>
            <person name="Ruckert C."/>
        </authorList>
    </citation>
    <scope>NUCLEOTIDE SEQUENCE</scope>
    <source>
        <strain evidence="9">CGMCC 1.15493</strain>
    </source>
</reference>
<name>A0A917DDD8_9HYPH</name>
<sequence length="216" mass="23072">MTILVVGFSSFPDAPVNPTEQLVQSLEGSSTAGGEAILSCLLPVDWERSWPLLRQAIEAHRPHSVLVFGLHSGAGRLRFELTGHNGRELGRADAVGGFPSGPQVTEGPETLAARLPLTRMAASLREAGVDFEYSRDAGRYLCNDTLYRLCRHAAALGVERYGFIHTPLTDGVVEAYLAANVMPIFCHTISDESLRCAALALCETLSPAESAAAPAV</sequence>
<accession>A0A917DDD8</accession>
<evidence type="ECO:0000256" key="5">
    <source>
        <dbReference type="ARBA" id="ARBA00022801"/>
    </source>
</evidence>
<gene>
    <name evidence="9" type="primary">pcp</name>
    <name evidence="9" type="ORF">GCM10011335_34540</name>
</gene>
<dbReference type="AlphaFoldDB" id="A0A917DDD8"/>
<dbReference type="PRINTS" id="PR00706">
    <property type="entry name" value="PYROGLUPTASE"/>
</dbReference>
<dbReference type="PIRSF" id="PIRSF015592">
    <property type="entry name" value="Prld-crbxl_pptds"/>
    <property type="match status" value="1"/>
</dbReference>
<dbReference type="GO" id="GO:0016920">
    <property type="term" value="F:pyroglutamyl-peptidase activity"/>
    <property type="evidence" value="ECO:0007669"/>
    <property type="project" value="InterPro"/>
</dbReference>
<dbReference type="SUPFAM" id="SSF53182">
    <property type="entry name" value="Pyrrolidone carboxyl peptidase (pyroglutamate aminopeptidase)"/>
    <property type="match status" value="1"/>
</dbReference>
<evidence type="ECO:0000256" key="6">
    <source>
        <dbReference type="ARBA" id="ARBA00022807"/>
    </source>
</evidence>
<comment type="similarity">
    <text evidence="1">Belongs to the peptidase C15 family.</text>
</comment>
<dbReference type="InterPro" id="IPR016125">
    <property type="entry name" value="Peptidase_C15-like"/>
</dbReference>
<evidence type="ECO:0000256" key="1">
    <source>
        <dbReference type="ARBA" id="ARBA00006641"/>
    </source>
</evidence>
<dbReference type="PANTHER" id="PTHR23402:SF1">
    <property type="entry name" value="PYROGLUTAMYL-PEPTIDASE I"/>
    <property type="match status" value="1"/>
</dbReference>
<reference evidence="9" key="2">
    <citation type="submission" date="2020-09" db="EMBL/GenBank/DDBJ databases">
        <authorList>
            <person name="Sun Q."/>
            <person name="Zhou Y."/>
        </authorList>
    </citation>
    <scope>NUCLEOTIDE SEQUENCE</scope>
    <source>
        <strain evidence="9">CGMCC 1.15493</strain>
    </source>
</reference>
<evidence type="ECO:0000256" key="2">
    <source>
        <dbReference type="ARBA" id="ARBA00019191"/>
    </source>
</evidence>
<dbReference type="EMBL" id="BMJJ01000008">
    <property type="protein sequence ID" value="GGD28440.1"/>
    <property type="molecule type" value="Genomic_DNA"/>
</dbReference>
<comment type="caution">
    <text evidence="9">The sequence shown here is derived from an EMBL/GenBank/DDBJ whole genome shotgun (WGS) entry which is preliminary data.</text>
</comment>
<keyword evidence="5" id="KW-0378">Hydrolase</keyword>
<dbReference type="RefSeq" id="WP_188853004.1">
    <property type="nucleotide sequence ID" value="NZ_BMJJ01000008.1"/>
</dbReference>
<evidence type="ECO:0000256" key="3">
    <source>
        <dbReference type="ARBA" id="ARBA00022490"/>
    </source>
</evidence>
<dbReference type="Gene3D" id="3.40.630.20">
    <property type="entry name" value="Peptidase C15, pyroglutamyl peptidase I-like"/>
    <property type="match status" value="1"/>
</dbReference>
<keyword evidence="6" id="KW-0788">Thiol protease</keyword>
<evidence type="ECO:0000256" key="8">
    <source>
        <dbReference type="ARBA" id="ARBA00031559"/>
    </source>
</evidence>
<dbReference type="Pfam" id="PF01470">
    <property type="entry name" value="Peptidase_C15"/>
    <property type="match status" value="1"/>
</dbReference>
<proteinExistence type="inferred from homology"/>
<evidence type="ECO:0000256" key="7">
    <source>
        <dbReference type="ARBA" id="ARBA00030836"/>
    </source>
</evidence>
<evidence type="ECO:0000313" key="9">
    <source>
        <dbReference type="EMBL" id="GGD28440.1"/>
    </source>
</evidence>
<keyword evidence="3" id="KW-0963">Cytoplasm</keyword>
<dbReference type="InterPro" id="IPR000816">
    <property type="entry name" value="Peptidase_C15"/>
</dbReference>
<dbReference type="GO" id="GO:0005829">
    <property type="term" value="C:cytosol"/>
    <property type="evidence" value="ECO:0007669"/>
    <property type="project" value="InterPro"/>
</dbReference>
<protein>
    <recommendedName>
        <fullName evidence="2">Pyrrolidone-carboxylate peptidase</fullName>
    </recommendedName>
    <alternativeName>
        <fullName evidence="7">5-oxoprolyl-peptidase</fullName>
    </alternativeName>
    <alternativeName>
        <fullName evidence="8">Pyroglutamyl-peptidase I</fullName>
    </alternativeName>
</protein>
<evidence type="ECO:0000256" key="4">
    <source>
        <dbReference type="ARBA" id="ARBA00022670"/>
    </source>
</evidence>
<evidence type="ECO:0000313" key="10">
    <source>
        <dbReference type="Proteomes" id="UP000613160"/>
    </source>
</evidence>
<keyword evidence="4" id="KW-0645">Protease</keyword>
<dbReference type="InterPro" id="IPR036440">
    <property type="entry name" value="Peptidase_C15-like_sf"/>
</dbReference>
<dbReference type="PANTHER" id="PTHR23402">
    <property type="entry name" value="PROTEASE FAMILY C15 PYROGLUTAMYL-PEPTIDASE I-RELATED"/>
    <property type="match status" value="1"/>
</dbReference>
<dbReference type="GO" id="GO:0006508">
    <property type="term" value="P:proteolysis"/>
    <property type="evidence" value="ECO:0007669"/>
    <property type="project" value="UniProtKB-KW"/>
</dbReference>
<keyword evidence="10" id="KW-1185">Reference proteome</keyword>
<organism evidence="9 10">
    <name type="scientific">Aureimonas glaciei</name>
    <dbReference type="NCBI Taxonomy" id="1776957"/>
    <lineage>
        <taxon>Bacteria</taxon>
        <taxon>Pseudomonadati</taxon>
        <taxon>Pseudomonadota</taxon>
        <taxon>Alphaproteobacteria</taxon>
        <taxon>Hyphomicrobiales</taxon>
        <taxon>Aurantimonadaceae</taxon>
        <taxon>Aureimonas</taxon>
    </lineage>
</organism>